<dbReference type="PANTHER" id="PTHR12770">
    <property type="entry name" value="RUS1 FAMILY PROTEIN C16ORF58"/>
    <property type="match status" value="1"/>
</dbReference>
<dbReference type="InParanoid" id="A0A1Y2GX85"/>
<evidence type="ECO:0000259" key="3">
    <source>
        <dbReference type="Pfam" id="PF04884"/>
    </source>
</evidence>
<feature type="compositionally biased region" description="Basic and acidic residues" evidence="2">
    <location>
        <begin position="103"/>
        <end position="115"/>
    </location>
</feature>
<reference evidence="5 6" key="1">
    <citation type="submission" date="2016-07" db="EMBL/GenBank/DDBJ databases">
        <title>Pervasive Adenine N6-methylation of Active Genes in Fungi.</title>
        <authorList>
            <consortium name="DOE Joint Genome Institute"/>
            <person name="Mondo S.J."/>
            <person name="Dannebaum R.O."/>
            <person name="Kuo R.C."/>
            <person name="Labutti K."/>
            <person name="Haridas S."/>
            <person name="Kuo A."/>
            <person name="Salamov A."/>
            <person name="Ahrendt S.R."/>
            <person name="Lipzen A."/>
            <person name="Sullivan W."/>
            <person name="Andreopoulos W.B."/>
            <person name="Clum A."/>
            <person name="Lindquist E."/>
            <person name="Daum C."/>
            <person name="Ramamoorthy G.K."/>
            <person name="Gryganskyi A."/>
            <person name="Culley D."/>
            <person name="Magnuson J.K."/>
            <person name="James T.Y."/>
            <person name="O'Malley M.A."/>
            <person name="Stajich J.E."/>
            <person name="Spatafora J.W."/>
            <person name="Visel A."/>
            <person name="Grigoriev I.V."/>
        </authorList>
    </citation>
    <scope>NUCLEOTIDE SEQUENCE [LARGE SCALE GENOMIC DNA]</scope>
    <source>
        <strain evidence="5 6">NRRL 3116</strain>
    </source>
</reference>
<dbReference type="InterPro" id="IPR054549">
    <property type="entry name" value="UVB_sens_RUS_dom"/>
</dbReference>
<proteinExistence type="inferred from homology"/>
<dbReference type="OrthoDB" id="19606at2759"/>
<dbReference type="Pfam" id="PF04884">
    <property type="entry name" value="UVB_sens_prot"/>
    <property type="match status" value="1"/>
</dbReference>
<feature type="domain" description="Root UVB sensitive protein C-terminal" evidence="4">
    <location>
        <begin position="482"/>
        <end position="581"/>
    </location>
</feature>
<dbReference type="GeneID" id="33571589"/>
<accession>A0A1Y2GX85</accession>
<dbReference type="PANTHER" id="PTHR12770:SF22">
    <property type="entry name" value="PROTEIN ROOT UVB SENSITIVE 1, CHLOROPLASTIC"/>
    <property type="match status" value="1"/>
</dbReference>
<keyword evidence="6" id="KW-1185">Reference proteome</keyword>
<evidence type="ECO:0000256" key="2">
    <source>
        <dbReference type="SAM" id="MobiDB-lite"/>
    </source>
</evidence>
<comment type="caution">
    <text evidence="5">The sequence shown here is derived from an EMBL/GenBank/DDBJ whole genome shotgun (WGS) entry which is preliminary data.</text>
</comment>
<dbReference type="InterPro" id="IPR006968">
    <property type="entry name" value="RUS_fam"/>
</dbReference>
<evidence type="ECO:0000259" key="4">
    <source>
        <dbReference type="Pfam" id="PF24160"/>
    </source>
</evidence>
<organism evidence="5 6">
    <name type="scientific">Lobosporangium transversale</name>
    <dbReference type="NCBI Taxonomy" id="64571"/>
    <lineage>
        <taxon>Eukaryota</taxon>
        <taxon>Fungi</taxon>
        <taxon>Fungi incertae sedis</taxon>
        <taxon>Mucoromycota</taxon>
        <taxon>Mortierellomycotina</taxon>
        <taxon>Mortierellomycetes</taxon>
        <taxon>Mortierellales</taxon>
        <taxon>Mortierellaceae</taxon>
        <taxon>Lobosporangium</taxon>
    </lineage>
</organism>
<name>A0A1Y2GX85_9FUNG</name>
<dbReference type="InterPro" id="IPR055412">
    <property type="entry name" value="UVB_sens_C"/>
</dbReference>
<feature type="region of interest" description="Disordered" evidence="2">
    <location>
        <begin position="103"/>
        <end position="131"/>
    </location>
</feature>
<dbReference type="Pfam" id="PF24160">
    <property type="entry name" value="UVB_sens_C"/>
    <property type="match status" value="1"/>
</dbReference>
<evidence type="ECO:0000256" key="1">
    <source>
        <dbReference type="ARBA" id="ARBA00007558"/>
    </source>
</evidence>
<gene>
    <name evidence="5" type="ORF">BCR41DRAFT_419330</name>
</gene>
<evidence type="ECO:0000313" key="5">
    <source>
        <dbReference type="EMBL" id="ORZ26889.1"/>
    </source>
</evidence>
<comment type="similarity">
    <text evidence="1">Belongs to the RUS1 family.</text>
</comment>
<feature type="domain" description="Protein root UVB sensitive/RUS" evidence="3">
    <location>
        <begin position="147"/>
        <end position="383"/>
    </location>
</feature>
<dbReference type="EMBL" id="MCFF01000005">
    <property type="protein sequence ID" value="ORZ26889.1"/>
    <property type="molecule type" value="Genomic_DNA"/>
</dbReference>
<dbReference type="AlphaFoldDB" id="A0A1Y2GX85"/>
<evidence type="ECO:0000313" key="6">
    <source>
        <dbReference type="Proteomes" id="UP000193648"/>
    </source>
</evidence>
<dbReference type="Proteomes" id="UP000193648">
    <property type="component" value="Unassembled WGS sequence"/>
</dbReference>
<protein>
    <submittedName>
        <fullName evidence="5">Vitamin B6 photo-protection and homoeostasis-domain-containing protein</fullName>
    </submittedName>
</protein>
<dbReference type="RefSeq" id="XP_021884636.1">
    <property type="nucleotide sequence ID" value="XM_022029746.1"/>
</dbReference>
<sequence length="587" mass="64888">MLLHPIRSSGQCSQWSTSFRTSSRTAANRSLWQISPACRKAQKTSRFAFASSNETRMHFSKKLSSHNGNKDVKDSATTILRLDIKQRKSGTWLPKWQSLTITKDDSSDPDNDRLKAVAHRNQPPPNDDSIEGEGSIGITKYLLSPQATLAVFLPKGYPESVTPNYWAFAKWQFFHNIAGSVTAVISTQSLLFAMGLGAGSIPMAAALNWIIKDGLGQLGGVVYASFVSDKFDSEPKRYRFQASVAMQGANVLELLTPLWPGYFLIIASISNIGKNMAWLASSATRAQMNKTFALRDNLGDITGKSGSQTTAAGLVGTGLGVVIAALMSHVSEDPTVLPLIPMCLTFLPFSVFNIYSNYRSSHYVTTPSLNVPRAETVFHKVLHELALNNEASYGEKSTDTRLYQELERLVPTPKEVAHKEVFVRSYHSPFSIAIDIEPAVSDFTGTGDAVKPLERALRQMDFIQREQYYIMIDGSAIGAQTQHNKKVVLWFDKEAQGSDLIQGFYHACAIRAILENKNCQNRKSGHSLSGATLDDSKEGQEWSQAVARAHKQTIETVPELVAVMNRKGWDTTSLFLTDGDWSRIHIQ</sequence>